<dbReference type="PIRSF" id="PIRSF005149">
    <property type="entry name" value="IPC-B_HD"/>
    <property type="match status" value="1"/>
</dbReference>
<feature type="binding site" evidence="19">
    <location>
        <position position="330"/>
    </location>
    <ligand>
        <name>Zn(2+)</name>
        <dbReference type="ChEBI" id="CHEBI:29105"/>
        <label>2</label>
    </ligand>
</feature>
<evidence type="ECO:0000259" key="22">
    <source>
        <dbReference type="PROSITE" id="PS50255"/>
    </source>
</evidence>
<dbReference type="eggNOG" id="KOG0539">
    <property type="taxonomic scope" value="Eukaryota"/>
</dbReference>
<organism evidence="24">
    <name type="scientific">Schizophyllum commune (strain H4-8 / FGSC 9210)</name>
    <name type="common">Split gill fungus</name>
    <dbReference type="NCBI Taxonomy" id="578458"/>
    <lineage>
        <taxon>Eukaryota</taxon>
        <taxon>Fungi</taxon>
        <taxon>Dikarya</taxon>
        <taxon>Basidiomycota</taxon>
        <taxon>Agaricomycotina</taxon>
        <taxon>Agaricomycetes</taxon>
        <taxon>Agaricomycetidae</taxon>
        <taxon>Agaricales</taxon>
        <taxon>Schizophyllaceae</taxon>
        <taxon>Schizophyllum</taxon>
    </lineage>
</organism>
<evidence type="ECO:0000256" key="20">
    <source>
        <dbReference type="PIRSR" id="PIRSR005149-50"/>
    </source>
</evidence>
<feature type="binding site" evidence="19">
    <location>
        <position position="268"/>
    </location>
    <ligand>
        <name>Zn(2+)</name>
        <dbReference type="ChEBI" id="CHEBI:29105"/>
        <label>1</label>
    </ligand>
</feature>
<dbReference type="InterPro" id="IPR001199">
    <property type="entry name" value="Cyt_B5-like_heme/steroid-bd"/>
</dbReference>
<keyword evidence="17 18" id="KW-0275">Fatty acid biosynthesis</keyword>
<evidence type="ECO:0000256" key="12">
    <source>
        <dbReference type="ARBA" id="ARBA00022989"/>
    </source>
</evidence>
<dbReference type="GO" id="GO:0080132">
    <property type="term" value="F:fatty acid 2-hydroxylase activity"/>
    <property type="evidence" value="ECO:0007669"/>
    <property type="project" value="EnsemblFungi"/>
</dbReference>
<dbReference type="SMART" id="SM01117">
    <property type="entry name" value="Cyt-b5"/>
    <property type="match status" value="1"/>
</dbReference>
<name>D8QDF5_SCHCM</name>
<evidence type="ECO:0000256" key="10">
    <source>
        <dbReference type="ARBA" id="ARBA00022832"/>
    </source>
</evidence>
<protein>
    <recommendedName>
        <fullName evidence="18">Ceramide very long chain fatty acid hydroxylase</fullName>
        <ecNumber evidence="18">1.-.-.-</ecNumber>
    </recommendedName>
</protein>
<keyword evidence="9 18" id="KW-0256">Endoplasmic reticulum</keyword>
<dbReference type="GO" id="GO:0000038">
    <property type="term" value="P:very long-chain fatty acid metabolic process"/>
    <property type="evidence" value="ECO:0007669"/>
    <property type="project" value="EnsemblFungi"/>
</dbReference>
<dbReference type="GO" id="GO:0005506">
    <property type="term" value="F:iron ion binding"/>
    <property type="evidence" value="ECO:0007669"/>
    <property type="project" value="UniProtKB-UniRule"/>
</dbReference>
<evidence type="ECO:0000313" key="24">
    <source>
        <dbReference type="Proteomes" id="UP000007431"/>
    </source>
</evidence>
<dbReference type="PANTHER" id="PTHR12863:SF1">
    <property type="entry name" value="FATTY ACID 2-HYDROXYLASE"/>
    <property type="match status" value="1"/>
</dbReference>
<feature type="binding site" evidence="19">
    <location>
        <position position="348"/>
    </location>
    <ligand>
        <name>Zn(2+)</name>
        <dbReference type="ChEBI" id="CHEBI:29105"/>
        <label>1</label>
    </ligand>
</feature>
<evidence type="ECO:0000256" key="1">
    <source>
        <dbReference type="ARBA" id="ARBA00004477"/>
    </source>
</evidence>
<evidence type="ECO:0000256" key="15">
    <source>
        <dbReference type="ARBA" id="ARBA00023098"/>
    </source>
</evidence>
<feature type="domain" description="Cytochrome b5 heme-binding" evidence="22">
    <location>
        <begin position="8"/>
        <end position="87"/>
    </location>
</feature>
<evidence type="ECO:0000256" key="16">
    <source>
        <dbReference type="ARBA" id="ARBA00023136"/>
    </source>
</evidence>
<feature type="binding site" evidence="19">
    <location>
        <position position="271"/>
    </location>
    <ligand>
        <name>Zn(2+)</name>
        <dbReference type="ChEBI" id="CHEBI:29105"/>
        <label>2</label>
    </ligand>
</feature>
<evidence type="ECO:0000256" key="2">
    <source>
        <dbReference type="ARBA" id="ARBA00004991"/>
    </source>
</evidence>
<keyword evidence="15 18" id="KW-0443">Lipid metabolism</keyword>
<dbReference type="PROSITE" id="PS00191">
    <property type="entry name" value="CYTOCHROME_B5_1"/>
    <property type="match status" value="1"/>
</dbReference>
<dbReference type="GO" id="GO:0006633">
    <property type="term" value="P:fatty acid biosynthetic process"/>
    <property type="evidence" value="ECO:0007669"/>
    <property type="project" value="UniProtKB-KW"/>
</dbReference>
<comment type="similarity">
    <text evidence="4 18">Belongs to the sterol desaturase family. SCS7 subfamily.</text>
</comment>
<keyword evidence="12 21" id="KW-1133">Transmembrane helix</keyword>
<comment type="cofactor">
    <cofactor evidence="18 19">
        <name>Zn(2+)</name>
        <dbReference type="ChEBI" id="CHEBI:29105"/>
    </cofactor>
    <text evidence="18 19">Binds 2 Zn(2+) ions per subunit that likely form a catalytic dimetal center.</text>
</comment>
<dbReference type="STRING" id="578458.D8QDF5"/>
<dbReference type="AlphaFoldDB" id="D8QDF5"/>
<keyword evidence="10 18" id="KW-0276">Fatty acid metabolism</keyword>
<dbReference type="FunCoup" id="D8QDF5">
    <property type="interactions" value="124"/>
</dbReference>
<evidence type="ECO:0000256" key="19">
    <source>
        <dbReference type="PIRSR" id="PIRSR005149-1"/>
    </source>
</evidence>
<dbReference type="Pfam" id="PF00173">
    <property type="entry name" value="Cyt-b5"/>
    <property type="match status" value="1"/>
</dbReference>
<feature type="transmembrane region" description="Helical" evidence="21">
    <location>
        <begin position="214"/>
        <end position="239"/>
    </location>
</feature>
<comment type="pathway">
    <text evidence="2">Sphingolipid metabolism.</text>
</comment>
<evidence type="ECO:0000256" key="11">
    <source>
        <dbReference type="ARBA" id="ARBA00022833"/>
    </source>
</evidence>
<dbReference type="VEuPathDB" id="FungiDB:SCHCODRAFT_02692030"/>
<keyword evidence="5 18" id="KW-0444">Lipid biosynthesis</keyword>
<feature type="binding site" evidence="19">
    <location>
        <position position="326"/>
    </location>
    <ligand>
        <name>Zn(2+)</name>
        <dbReference type="ChEBI" id="CHEBI:29105"/>
        <label>2</label>
    </ligand>
</feature>
<dbReference type="PRINTS" id="PR00363">
    <property type="entry name" value="CYTOCHROMEB5"/>
</dbReference>
<evidence type="ECO:0000256" key="7">
    <source>
        <dbReference type="ARBA" id="ARBA00022692"/>
    </source>
</evidence>
<evidence type="ECO:0000256" key="3">
    <source>
        <dbReference type="ARBA" id="ARBA00005189"/>
    </source>
</evidence>
<dbReference type="InParanoid" id="D8QDF5"/>
<comment type="cofactor">
    <cofactor evidence="20">
        <name>Fe cation</name>
        <dbReference type="ChEBI" id="CHEBI:24875"/>
    </cofactor>
</comment>
<dbReference type="GO" id="GO:0046513">
    <property type="term" value="P:ceramide biosynthetic process"/>
    <property type="evidence" value="ECO:0007669"/>
    <property type="project" value="EnsemblFungi"/>
</dbReference>
<dbReference type="Pfam" id="PF04116">
    <property type="entry name" value="FA_hydroxylase"/>
    <property type="match status" value="1"/>
</dbReference>
<feature type="transmembrane region" description="Helical" evidence="21">
    <location>
        <begin position="174"/>
        <end position="194"/>
    </location>
</feature>
<dbReference type="GO" id="GO:0020037">
    <property type="term" value="F:heme binding"/>
    <property type="evidence" value="ECO:0007669"/>
    <property type="project" value="InterPro"/>
</dbReference>
<evidence type="ECO:0000256" key="5">
    <source>
        <dbReference type="ARBA" id="ARBA00022516"/>
    </source>
</evidence>
<keyword evidence="24" id="KW-1185">Reference proteome</keyword>
<evidence type="ECO:0000256" key="6">
    <source>
        <dbReference type="ARBA" id="ARBA00022617"/>
    </source>
</evidence>
<evidence type="ECO:0000256" key="4">
    <source>
        <dbReference type="ARBA" id="ARBA00005747"/>
    </source>
</evidence>
<dbReference type="PROSITE" id="PS50255">
    <property type="entry name" value="CYTOCHROME_B5_2"/>
    <property type="match status" value="1"/>
</dbReference>
<evidence type="ECO:0000313" key="23">
    <source>
        <dbReference type="EMBL" id="EFI93670.1"/>
    </source>
</evidence>
<evidence type="ECO:0000256" key="17">
    <source>
        <dbReference type="ARBA" id="ARBA00023160"/>
    </source>
</evidence>
<dbReference type="PANTHER" id="PTHR12863">
    <property type="entry name" value="FATTY ACID HYDROXYLASE"/>
    <property type="match status" value="1"/>
</dbReference>
<proteinExistence type="inferred from homology"/>
<dbReference type="HOGENOM" id="CLU_034756_0_1_1"/>
<comment type="subcellular location">
    <subcellularLocation>
        <location evidence="1">Endoplasmic reticulum membrane</location>
        <topology evidence="1">Multi-pass membrane protein</topology>
    </subcellularLocation>
</comment>
<evidence type="ECO:0000256" key="13">
    <source>
        <dbReference type="ARBA" id="ARBA00023002"/>
    </source>
</evidence>
<dbReference type="EC" id="1.-.-.-" evidence="18"/>
<keyword evidence="11 19" id="KW-0862">Zinc</keyword>
<dbReference type="Gene3D" id="3.10.120.10">
    <property type="entry name" value="Cytochrome b5-like heme/steroid binding domain"/>
    <property type="match status" value="1"/>
</dbReference>
<feature type="binding site" evidence="19">
    <location>
        <position position="249"/>
    </location>
    <ligand>
        <name>Zn(2+)</name>
        <dbReference type="ChEBI" id="CHEBI:29105"/>
        <label>1</label>
    </ligand>
</feature>
<sequence length="374" mass="43328">MSKATKRIRIFTAEDVAEHKTAESTWVTYKDRVYDITQFLPDHPGGDDIVLKYAGKAVDEIMKDPLEHEHSDSAYDVLSDYQIGKLGTEETIATEEVHPDNTDEFEDYEKFQFIDLRKPMVMQVLRAGWRHVGRYGCAILKSYYLKQVHQPRHLPHPARFFGPDVLEMFTRTNWYVIPIVWLPIAAYLGLRSVFQFSGPIPAFTTNPRLPMAALSSLPASSFLKTGICFVIGNIIWTFLEYLLHRFLFHLDYYLPDHPLALMLHFLMHGVHHYLPMDRLRLVMPPVLFTLLQSPFTKLAHALFPPAVANGIISGAFTFYVLYDCTHYALHHTKLPKYWTELKKYHLAHHYKNFDLGYGVTSAFWDKVFGTYLPV</sequence>
<feature type="binding site" evidence="19">
    <location>
        <position position="272"/>
    </location>
    <ligand>
        <name>Zn(2+)</name>
        <dbReference type="ChEBI" id="CHEBI:29105"/>
        <label>1</label>
    </ligand>
</feature>
<dbReference type="SUPFAM" id="SSF55856">
    <property type="entry name" value="Cytochrome b5-like heme/steroid binding domain"/>
    <property type="match status" value="1"/>
</dbReference>
<dbReference type="GO" id="GO:0051999">
    <property type="term" value="P:mannosyl-inositol phosphorylceramide biosynthetic process"/>
    <property type="evidence" value="ECO:0007669"/>
    <property type="project" value="EnsemblFungi"/>
</dbReference>
<keyword evidence="7 21" id="KW-0812">Transmembrane</keyword>
<evidence type="ECO:0000256" key="21">
    <source>
        <dbReference type="SAM" id="Phobius"/>
    </source>
</evidence>
<accession>D8QDF5</accession>
<dbReference type="Proteomes" id="UP000007431">
    <property type="component" value="Unassembled WGS sequence"/>
</dbReference>
<keyword evidence="14 18" id="KW-0408">Iron</keyword>
<dbReference type="FunFam" id="3.10.120.10:FF:000007">
    <property type="entry name" value="Sulfite oxidase, mitochondrial"/>
    <property type="match status" value="1"/>
</dbReference>
<feature type="binding site" evidence="19">
    <location>
        <position position="349"/>
    </location>
    <ligand>
        <name>Zn(2+)</name>
        <dbReference type="ChEBI" id="CHEBI:29105"/>
        <label>2</label>
    </ligand>
</feature>
<evidence type="ECO:0000256" key="8">
    <source>
        <dbReference type="ARBA" id="ARBA00022723"/>
    </source>
</evidence>
<keyword evidence="8 18" id="KW-0479">Metal-binding</keyword>
<dbReference type="OMA" id="HFVHHDQ"/>
<reference evidence="23 24" key="1">
    <citation type="journal article" date="2010" name="Nat. Biotechnol.">
        <title>Genome sequence of the model mushroom Schizophyllum commune.</title>
        <authorList>
            <person name="Ohm R.A."/>
            <person name="de Jong J.F."/>
            <person name="Lugones L.G."/>
            <person name="Aerts A."/>
            <person name="Kothe E."/>
            <person name="Stajich J.E."/>
            <person name="de Vries R.P."/>
            <person name="Record E."/>
            <person name="Levasseur A."/>
            <person name="Baker S.E."/>
            <person name="Bartholomew K.A."/>
            <person name="Coutinho P.M."/>
            <person name="Erdmann S."/>
            <person name="Fowler T.J."/>
            <person name="Gathman A.C."/>
            <person name="Lombard V."/>
            <person name="Henrissat B."/>
            <person name="Knabe N."/>
            <person name="Kuees U."/>
            <person name="Lilly W.W."/>
            <person name="Lindquist E."/>
            <person name="Lucas S."/>
            <person name="Magnuson J.K."/>
            <person name="Piumi F."/>
            <person name="Raudaskoski M."/>
            <person name="Salamov A."/>
            <person name="Schmutz J."/>
            <person name="Schwarze F.W.M.R."/>
            <person name="vanKuyk P.A."/>
            <person name="Horton J.S."/>
            <person name="Grigoriev I.V."/>
            <person name="Woesten H.A.B."/>
        </authorList>
    </citation>
    <scope>NUCLEOTIDE SEQUENCE [LARGE SCALE GENOMIC DNA]</scope>
    <source>
        <strain evidence="24">H4-8 / FGSC 9210</strain>
    </source>
</reference>
<comment type="function">
    <text evidence="18">Ceramide hydroxylase involved in the hydroxylation of sphingolipid-associated very long chain fatty acids. Postulated to hydroxylate the very long chain fatty acid of dihydroceramides and phytoceramides at C-2.</text>
</comment>
<dbReference type="InterPro" id="IPR006694">
    <property type="entry name" value="Fatty_acid_hydroxylase"/>
</dbReference>
<keyword evidence="13 18" id="KW-0560">Oxidoreductase</keyword>
<dbReference type="InterPro" id="IPR014430">
    <property type="entry name" value="Scs7"/>
</dbReference>
<dbReference type="GO" id="GO:0102772">
    <property type="term" value="F:sphingolipid C4-monooxygenase activity"/>
    <property type="evidence" value="ECO:0007669"/>
    <property type="project" value="EnsemblFungi"/>
</dbReference>
<evidence type="ECO:0000256" key="9">
    <source>
        <dbReference type="ARBA" id="ARBA00022824"/>
    </source>
</evidence>
<feature type="binding site" description="axial binding residue" evidence="20">
    <location>
        <position position="43"/>
    </location>
    <ligand>
        <name>heme</name>
        <dbReference type="ChEBI" id="CHEBI:30413"/>
    </ligand>
    <ligandPart>
        <name>Fe</name>
        <dbReference type="ChEBI" id="CHEBI:18248"/>
    </ligandPart>
</feature>
<evidence type="ECO:0000256" key="14">
    <source>
        <dbReference type="ARBA" id="ARBA00023004"/>
    </source>
</evidence>
<feature type="binding site" description="axial binding residue" evidence="20">
    <location>
        <position position="70"/>
    </location>
    <ligand>
        <name>heme</name>
        <dbReference type="ChEBI" id="CHEBI:30413"/>
    </ligand>
    <ligandPart>
        <name>Fe</name>
        <dbReference type="ChEBI" id="CHEBI:18248"/>
    </ligandPart>
</feature>
<keyword evidence="6 20" id="KW-0349">Heme</keyword>
<feature type="binding site" evidence="19">
    <location>
        <position position="244"/>
    </location>
    <ligand>
        <name>Zn(2+)</name>
        <dbReference type="ChEBI" id="CHEBI:29105"/>
        <label>1</label>
    </ligand>
</feature>
<dbReference type="GO" id="GO:0008270">
    <property type="term" value="F:zinc ion binding"/>
    <property type="evidence" value="ECO:0007669"/>
    <property type="project" value="EnsemblFungi"/>
</dbReference>
<dbReference type="GO" id="GO:0005789">
    <property type="term" value="C:endoplasmic reticulum membrane"/>
    <property type="evidence" value="ECO:0007669"/>
    <property type="project" value="UniProtKB-SubCell"/>
</dbReference>
<gene>
    <name evidence="23" type="ORF">SCHCODRAFT_69904</name>
</gene>
<feature type="binding site" evidence="19">
    <location>
        <position position="345"/>
    </location>
    <ligand>
        <name>Zn(2+)</name>
        <dbReference type="ChEBI" id="CHEBI:29105"/>
        <label>2</label>
    </ligand>
</feature>
<dbReference type="InterPro" id="IPR036400">
    <property type="entry name" value="Cyt_B5-like_heme/steroid_sf"/>
</dbReference>
<evidence type="ECO:0000256" key="18">
    <source>
        <dbReference type="PIRNR" id="PIRNR005149"/>
    </source>
</evidence>
<keyword evidence="16 18" id="KW-0472">Membrane</keyword>
<comment type="pathway">
    <text evidence="3">Lipid metabolism.</text>
</comment>
<dbReference type="InterPro" id="IPR018506">
    <property type="entry name" value="Cyt_B5_heme-BS"/>
</dbReference>
<dbReference type="EMBL" id="GL377310">
    <property type="protein sequence ID" value="EFI93670.1"/>
    <property type="molecule type" value="Genomic_DNA"/>
</dbReference>